<organism evidence="2 3">
    <name type="scientific">Geotrypetes seraphini</name>
    <name type="common">Gaboon caecilian</name>
    <name type="synonym">Caecilia seraphini</name>
    <dbReference type="NCBI Taxonomy" id="260995"/>
    <lineage>
        <taxon>Eukaryota</taxon>
        <taxon>Metazoa</taxon>
        <taxon>Chordata</taxon>
        <taxon>Craniata</taxon>
        <taxon>Vertebrata</taxon>
        <taxon>Euteleostomi</taxon>
        <taxon>Amphibia</taxon>
        <taxon>Gymnophiona</taxon>
        <taxon>Geotrypetes</taxon>
    </lineage>
</organism>
<dbReference type="GeneID" id="117365337"/>
<dbReference type="InParanoid" id="A0A6P8S168"/>
<feature type="region of interest" description="Disordered" evidence="1">
    <location>
        <begin position="64"/>
        <end position="107"/>
    </location>
</feature>
<dbReference type="Proteomes" id="UP000515159">
    <property type="component" value="Chromosome 8"/>
</dbReference>
<protein>
    <submittedName>
        <fullName evidence="3">Uncharacterized protein LOC117365337</fullName>
    </submittedName>
</protein>
<dbReference type="RefSeq" id="XP_033811549.1">
    <property type="nucleotide sequence ID" value="XM_033955658.1"/>
</dbReference>
<dbReference type="AlphaFoldDB" id="A0A6P8S168"/>
<proteinExistence type="predicted"/>
<dbReference type="OrthoDB" id="9904016at2759"/>
<evidence type="ECO:0000313" key="3">
    <source>
        <dbReference type="RefSeq" id="XP_033811549.1"/>
    </source>
</evidence>
<sequence>MKAMNQGPGAHHVPHRLPQISMLNLSVSTSGAFRIKGSTKVQGGVLGRSQDLLLKSYSPQVIEEQSASVSPSPGHMLKDQGPLLAKPSTEGKDISPTPRTPSPQQPKVRKILVDLQSALEQVWESEDAWEGSNDSESCTSGKEREQRGPGTKRPNKSSKVKPDPKLPVHLPPIQSHCKQQEEEQALQRKVTLVKVLEDGTLSSQSLPKASSSSQISFPRIILQPPGKQRIREMVVKENNAGFEFAADLQIPISLLLQKATERINSRNHTQIAQLLRALRQTEPPTAKE</sequence>
<dbReference type="KEGG" id="gsh:117365337"/>
<name>A0A6P8S168_GEOSA</name>
<reference evidence="3" key="1">
    <citation type="submission" date="2025-08" db="UniProtKB">
        <authorList>
            <consortium name="RefSeq"/>
        </authorList>
    </citation>
    <scope>IDENTIFICATION</scope>
</reference>
<gene>
    <name evidence="3" type="primary">LOC117365337</name>
</gene>
<feature type="region of interest" description="Disordered" evidence="1">
    <location>
        <begin position="124"/>
        <end position="168"/>
    </location>
</feature>
<keyword evidence="2" id="KW-1185">Reference proteome</keyword>
<evidence type="ECO:0000313" key="2">
    <source>
        <dbReference type="Proteomes" id="UP000515159"/>
    </source>
</evidence>
<accession>A0A6P8S168</accession>
<evidence type="ECO:0000256" key="1">
    <source>
        <dbReference type="SAM" id="MobiDB-lite"/>
    </source>
</evidence>